<comment type="catalytic activity">
    <reaction evidence="1 6">
        <text>Hydrolysis of terminal, non-reducing alpha-D-galactose residues in alpha-D-galactosides, including galactose oligosaccharides, galactomannans and galactolipids.</text>
        <dbReference type="EC" id="3.2.1.22"/>
    </reaction>
</comment>
<dbReference type="PANTHER" id="PTHR43053">
    <property type="entry name" value="GLYCOSIDASE FAMILY 31"/>
    <property type="match status" value="1"/>
</dbReference>
<dbReference type="KEGG" id="smen:SAMEA4412692_1985"/>
<dbReference type="Gene3D" id="2.70.98.60">
    <property type="entry name" value="alpha-galactosidase from lactobacil brevis"/>
    <property type="match status" value="1"/>
</dbReference>
<feature type="binding site" evidence="8">
    <location>
        <begin position="365"/>
        <end position="366"/>
    </location>
    <ligand>
        <name>substrate</name>
    </ligand>
</feature>
<dbReference type="Proteomes" id="UP000215185">
    <property type="component" value="Chromosome 1"/>
</dbReference>
<dbReference type="AlphaFoldDB" id="A0A239T101"/>
<evidence type="ECO:0000259" key="10">
    <source>
        <dbReference type="Pfam" id="PF16875"/>
    </source>
</evidence>
<dbReference type="OrthoDB" id="9758822at2"/>
<proteinExistence type="inferred from homology"/>
<dbReference type="PROSITE" id="PS00512">
    <property type="entry name" value="ALPHA_GALACTOSIDASE"/>
    <property type="match status" value="1"/>
</dbReference>
<feature type="active site" description="Proton donor" evidence="7">
    <location>
        <position position="547"/>
    </location>
</feature>
<feature type="domain" description="Glycosyl hydrolase family 36 N-terminal" evidence="10">
    <location>
        <begin position="30"/>
        <end position="283"/>
    </location>
</feature>
<dbReference type="PIRSF" id="PIRSF005536">
    <property type="entry name" value="Agal"/>
    <property type="match status" value="1"/>
</dbReference>
<dbReference type="InterPro" id="IPR031705">
    <property type="entry name" value="Glyco_hydro_36_C"/>
</dbReference>
<evidence type="ECO:0000259" key="9">
    <source>
        <dbReference type="Pfam" id="PF16874"/>
    </source>
</evidence>
<dbReference type="FunFam" id="3.20.20.70:FF:000118">
    <property type="entry name" value="Alpha-galactosidase"/>
    <property type="match status" value="1"/>
</dbReference>
<organism evidence="11 12">
    <name type="scientific">Streptococcus merionis</name>
    <dbReference type="NCBI Taxonomy" id="400065"/>
    <lineage>
        <taxon>Bacteria</taxon>
        <taxon>Bacillati</taxon>
        <taxon>Bacillota</taxon>
        <taxon>Bacilli</taxon>
        <taxon>Lactobacillales</taxon>
        <taxon>Streptococcaceae</taxon>
        <taxon>Streptococcus</taxon>
    </lineage>
</organism>
<dbReference type="Pfam" id="PF16874">
    <property type="entry name" value="Glyco_hydro_36C"/>
    <property type="match status" value="1"/>
</dbReference>
<keyword evidence="4 6" id="KW-0378">Hydrolase</keyword>
<keyword evidence="12" id="KW-1185">Reference proteome</keyword>
<dbReference type="InterPro" id="IPR013780">
    <property type="entry name" value="Glyco_hydro_b"/>
</dbReference>
<dbReference type="Pfam" id="PF02065">
    <property type="entry name" value="Melibiase"/>
    <property type="match status" value="1"/>
</dbReference>
<protein>
    <recommendedName>
        <fullName evidence="3 6">Alpha-galactosidase</fullName>
        <ecNumber evidence="3 6">3.2.1.22</ecNumber>
    </recommendedName>
</protein>
<keyword evidence="5 6" id="KW-0326">Glycosidase</keyword>
<dbReference type="InterPro" id="IPR038417">
    <property type="entry name" value="Alpga-gal_N_sf"/>
</dbReference>
<evidence type="ECO:0000313" key="11">
    <source>
        <dbReference type="EMBL" id="SNU90778.1"/>
    </source>
</evidence>
<evidence type="ECO:0000256" key="7">
    <source>
        <dbReference type="PIRSR" id="PIRSR005536-1"/>
    </source>
</evidence>
<dbReference type="EC" id="3.2.1.22" evidence="3 6"/>
<evidence type="ECO:0000256" key="8">
    <source>
        <dbReference type="PIRSR" id="PIRSR005536-2"/>
    </source>
</evidence>
<reference evidence="11 12" key="1">
    <citation type="submission" date="2017-06" db="EMBL/GenBank/DDBJ databases">
        <authorList>
            <consortium name="Pathogen Informatics"/>
        </authorList>
    </citation>
    <scope>NUCLEOTIDE SEQUENCE [LARGE SCALE GENOMIC DNA]</scope>
    <source>
        <strain evidence="11 12">NCTC13788</strain>
    </source>
</reference>
<dbReference type="InterPro" id="IPR050985">
    <property type="entry name" value="Alpha-glycosidase_related"/>
</dbReference>
<name>A0A239T101_9STRE</name>
<sequence>MIIVHEQDLLFHLKNTQVSYVFRVMEETGILENLYYGSTISDYENFDWLLEREIRPGNNLVPEKLLTSLEHIKQEMPVYGTTDFRYPALEVTYPDGDSISHFRYQGYKIFKGKEAVKPLPATFGEADQVQVLEVFLKDDYSDLHLTLRYAIYKELPVITRQTFLQNKGQQDYLLKHLASLNIDLPNEQYDWLHLDGAWARENHLSREKIHRGVQQVSSTRGASSHVHNPFLAICQPQTTESQGKVYGFSLIYSGNFQAQIELDNYDYLRIQLGINPFQFQWQLRSGETFVSPEAVAVFSLHGFSGMTQAFHSLFRRHLIRSSWKDVPRPVLLNSWEAAYFDFDEKKILDIAGASKELGVELFVLDDGWFGSRNSDKGSLGNWTENCEKLPRGLANLVRDIKAMGLQFGLWFEPEMVSDDTPLYQAHPDWIIGHPKKNISQGRNQYVLDFGNPKIVDVIYDQMDKILKEVPIDYLKLDMNRYISEAYSSELSPVQQGEVAHRYILGVYALYDRLANAYPHILIESCAGGGARFDAGMLYYSPQIWTSDDTDAVERLVIQAGTSMVYPLSSMGSHVSAVPNHQVARTTSLDMRKNVAFFGVFGYELNPLALTQEEKEQIRQQIKEYKAYQELIMQGDFYRLATGDTNRIAWMVVSPDQSEALVGYYQILAQPNPTYQRLRLRGLKEDDCYQVIEANTESQRYGRDLESIGLLLSQNYLGHEPEYWSREMLGDFSSRLVYLKRV</sequence>
<accession>A0A239T101</accession>
<dbReference type="CDD" id="cd14791">
    <property type="entry name" value="GH36"/>
    <property type="match status" value="1"/>
</dbReference>
<feature type="domain" description="Glycosyl hydrolase family 36 C-terminal" evidence="9">
    <location>
        <begin position="647"/>
        <end position="738"/>
    </location>
</feature>
<evidence type="ECO:0000256" key="3">
    <source>
        <dbReference type="ARBA" id="ARBA00012755"/>
    </source>
</evidence>
<feature type="binding site" evidence="8">
    <location>
        <position position="198"/>
    </location>
    <ligand>
        <name>substrate</name>
    </ligand>
</feature>
<dbReference type="RefSeq" id="WP_018373609.1">
    <property type="nucleotide sequence ID" value="NZ_LT906439.1"/>
</dbReference>
<feature type="binding site" evidence="8">
    <location>
        <position position="525"/>
    </location>
    <ligand>
        <name>substrate</name>
    </ligand>
</feature>
<dbReference type="Gene3D" id="3.20.20.70">
    <property type="entry name" value="Aldolase class I"/>
    <property type="match status" value="1"/>
</dbReference>
<feature type="active site" description="Nucleophile" evidence="7">
    <location>
        <position position="477"/>
    </location>
</feature>
<dbReference type="InterPro" id="IPR013785">
    <property type="entry name" value="Aldolase_TIM"/>
</dbReference>
<evidence type="ECO:0000256" key="5">
    <source>
        <dbReference type="ARBA" id="ARBA00023295"/>
    </source>
</evidence>
<dbReference type="GO" id="GO:0016052">
    <property type="term" value="P:carbohydrate catabolic process"/>
    <property type="evidence" value="ECO:0007669"/>
    <property type="project" value="InterPro"/>
</dbReference>
<dbReference type="InterPro" id="IPR002252">
    <property type="entry name" value="Glyco_hydro_36"/>
</dbReference>
<evidence type="ECO:0000256" key="6">
    <source>
        <dbReference type="PIRNR" id="PIRNR005536"/>
    </source>
</evidence>
<gene>
    <name evidence="11" type="primary">galA1</name>
    <name evidence="11" type="ORF">SAMEA4412692_01985</name>
</gene>
<feature type="binding site" evidence="8">
    <location>
        <begin position="475"/>
        <end position="479"/>
    </location>
    <ligand>
        <name>substrate</name>
    </ligand>
</feature>
<dbReference type="PANTHER" id="PTHR43053:SF3">
    <property type="entry name" value="ALPHA-GALACTOSIDASE C-RELATED"/>
    <property type="match status" value="1"/>
</dbReference>
<dbReference type="Gene3D" id="2.60.40.1180">
    <property type="entry name" value="Golgi alpha-mannosidase II"/>
    <property type="match status" value="1"/>
</dbReference>
<feature type="binding site" evidence="8">
    <location>
        <position position="442"/>
    </location>
    <ligand>
        <name>substrate</name>
    </ligand>
</feature>
<comment type="similarity">
    <text evidence="2">Belongs to the glycosyl hydrolase 36 family.</text>
</comment>
<evidence type="ECO:0000256" key="4">
    <source>
        <dbReference type="ARBA" id="ARBA00022801"/>
    </source>
</evidence>
<dbReference type="InterPro" id="IPR017853">
    <property type="entry name" value="GH"/>
</dbReference>
<evidence type="ECO:0000256" key="1">
    <source>
        <dbReference type="ARBA" id="ARBA00001255"/>
    </source>
</evidence>
<dbReference type="SUPFAM" id="SSF51445">
    <property type="entry name" value="(Trans)glycosidases"/>
    <property type="match status" value="1"/>
</dbReference>
<evidence type="ECO:0000313" key="12">
    <source>
        <dbReference type="Proteomes" id="UP000215185"/>
    </source>
</evidence>
<dbReference type="STRING" id="1123308.GCA_000380085_01037"/>
<dbReference type="PRINTS" id="PR00743">
    <property type="entry name" value="GLHYDRLASE36"/>
</dbReference>
<dbReference type="InterPro" id="IPR031704">
    <property type="entry name" value="Glyco_hydro_36_N"/>
</dbReference>
<dbReference type="EMBL" id="LT906439">
    <property type="protein sequence ID" value="SNU90778.1"/>
    <property type="molecule type" value="Genomic_DNA"/>
</dbReference>
<dbReference type="GO" id="GO:0004557">
    <property type="term" value="F:alpha-galactosidase activity"/>
    <property type="evidence" value="ECO:0007669"/>
    <property type="project" value="UniProtKB-UniRule"/>
</dbReference>
<dbReference type="InterPro" id="IPR000111">
    <property type="entry name" value="Glyco_hydro_27/36_CS"/>
</dbReference>
<dbReference type="Pfam" id="PF16875">
    <property type="entry name" value="Glyco_hydro_36N"/>
    <property type="match status" value="1"/>
</dbReference>
<dbReference type="eggNOG" id="COG3345">
    <property type="taxonomic scope" value="Bacteria"/>
</dbReference>
<feature type="binding site" evidence="8">
    <location>
        <position position="547"/>
    </location>
    <ligand>
        <name>substrate</name>
    </ligand>
</feature>
<evidence type="ECO:0000256" key="2">
    <source>
        <dbReference type="ARBA" id="ARBA00006202"/>
    </source>
</evidence>